<gene>
    <name evidence="1" type="ORF">HBN54_001738</name>
</gene>
<name>A0ABX1HFX2_9BACT</name>
<protein>
    <submittedName>
        <fullName evidence="1">Uncharacterized protein</fullName>
    </submittedName>
</protein>
<keyword evidence="2" id="KW-1185">Reference proteome</keyword>
<accession>A0ABX1HFX2</accession>
<proteinExistence type="predicted"/>
<sequence length="211" mass="23667">MEISLPALQLNFRTDLANKLVETQMALELIASSLSKLGLEADEPISFGSRVLVTYEGNTGTAEGRVWGIKPSGTIVVNRDGYKSVMNFEPSSVKNLSVGTYGRLERKQWLLKRDVIAFQTVLQDSGMPRVFTELKDNIIHVVQIDNCSYCQMVDFVHASNLKSYRLKLPLNTVASKGYYHIICSATDIESLYASDKFAFEKFYDKPPLVVK</sequence>
<dbReference type="EMBL" id="JAAVTK010000004">
    <property type="protein sequence ID" value="NKI89143.1"/>
    <property type="molecule type" value="Genomic_DNA"/>
</dbReference>
<evidence type="ECO:0000313" key="2">
    <source>
        <dbReference type="Proteomes" id="UP000717634"/>
    </source>
</evidence>
<evidence type="ECO:0000313" key="1">
    <source>
        <dbReference type="EMBL" id="NKI89143.1"/>
    </source>
</evidence>
<dbReference type="RefSeq" id="WP_168672790.1">
    <property type="nucleotide sequence ID" value="NZ_JAAVTK010000004.1"/>
</dbReference>
<organism evidence="1 2">
    <name type="scientific">Hymenobacter artigasi</name>
    <dbReference type="NCBI Taxonomy" id="2719616"/>
    <lineage>
        <taxon>Bacteria</taxon>
        <taxon>Pseudomonadati</taxon>
        <taxon>Bacteroidota</taxon>
        <taxon>Cytophagia</taxon>
        <taxon>Cytophagales</taxon>
        <taxon>Hymenobacteraceae</taxon>
        <taxon>Hymenobacter</taxon>
    </lineage>
</organism>
<reference evidence="1 2" key="1">
    <citation type="submission" date="2020-03" db="EMBL/GenBank/DDBJ databases">
        <title>Genomic Encyclopedia of Type Strains, Phase IV (KMG-V): Genome sequencing to study the core and pangenomes of soil and plant-associated prokaryotes.</title>
        <authorList>
            <person name="Whitman W."/>
        </authorList>
    </citation>
    <scope>NUCLEOTIDE SEQUENCE [LARGE SCALE GENOMIC DNA]</scope>
    <source>
        <strain evidence="1 2">1B</strain>
    </source>
</reference>
<comment type="caution">
    <text evidence="1">The sequence shown here is derived from an EMBL/GenBank/DDBJ whole genome shotgun (WGS) entry which is preliminary data.</text>
</comment>
<dbReference type="Proteomes" id="UP000717634">
    <property type="component" value="Unassembled WGS sequence"/>
</dbReference>